<keyword evidence="3" id="KW-1185">Reference proteome</keyword>
<comment type="caution">
    <text evidence="2">The sequence shown here is derived from an EMBL/GenBank/DDBJ whole genome shotgun (WGS) entry which is preliminary data.</text>
</comment>
<protein>
    <submittedName>
        <fullName evidence="2">EAL domain-containing protein</fullName>
    </submittedName>
</protein>
<dbReference type="RefSeq" id="WP_051967763.1">
    <property type="nucleotide sequence ID" value="NZ_JAPYYP010000052.1"/>
</dbReference>
<dbReference type="InterPro" id="IPR050706">
    <property type="entry name" value="Cyclic-di-GMP_PDE-like"/>
</dbReference>
<evidence type="ECO:0000259" key="1">
    <source>
        <dbReference type="PROSITE" id="PS50883"/>
    </source>
</evidence>
<dbReference type="PANTHER" id="PTHR33121">
    <property type="entry name" value="CYCLIC DI-GMP PHOSPHODIESTERASE PDEF"/>
    <property type="match status" value="1"/>
</dbReference>
<proteinExistence type="predicted"/>
<reference evidence="2" key="1">
    <citation type="submission" date="2022-12" db="EMBL/GenBank/DDBJ databases">
        <title>Draft genome sequence of the thermophilic strain Brevibacillus thermoruber HT42, isolated from Los Humeros, Puebla, Mexico, with biotechnological potential.</title>
        <authorList>
            <person name="Lara Sanchez J."/>
            <person name="Solis Palacios R."/>
            <person name="Bustos Baena A.S."/>
            <person name="Ruz Baez A.E."/>
            <person name="Espinosa Luna G."/>
            <person name="Oliart Ros R.M."/>
        </authorList>
    </citation>
    <scope>NUCLEOTIDE SEQUENCE</scope>
    <source>
        <strain evidence="2">HT42</strain>
    </source>
</reference>
<dbReference type="Proteomes" id="UP001151071">
    <property type="component" value="Unassembled WGS sequence"/>
</dbReference>
<dbReference type="EMBL" id="JAPYYP010000052">
    <property type="protein sequence ID" value="MDA5110938.1"/>
    <property type="molecule type" value="Genomic_DNA"/>
</dbReference>
<dbReference type="AlphaFoldDB" id="A0A9X3TUZ4"/>
<dbReference type="SUPFAM" id="SSF141868">
    <property type="entry name" value="EAL domain-like"/>
    <property type="match status" value="1"/>
</dbReference>
<dbReference type="InterPro" id="IPR035919">
    <property type="entry name" value="EAL_sf"/>
</dbReference>
<dbReference type="InterPro" id="IPR001633">
    <property type="entry name" value="EAL_dom"/>
</dbReference>
<gene>
    <name evidence="2" type="ORF">O3V59_21610</name>
</gene>
<dbReference type="Gene3D" id="3.20.20.450">
    <property type="entry name" value="EAL domain"/>
    <property type="match status" value="1"/>
</dbReference>
<dbReference type="Pfam" id="PF00563">
    <property type="entry name" value="EAL"/>
    <property type="match status" value="1"/>
</dbReference>
<sequence>MDLPVIQYAKKICEQELRKALAAGKEGGIEIYYQPLVHVSTGKVIGAEALTRWVHPLLGDISPRIFVPLAESNGLVTDLDRYVLTVACLQARRWQDTYGPIRIATNISPHSLQYADFVAVILNILQETRLPPECLEIELTENIAIRQEHTLSILARLKGLGIKIAIDDFGTGYSSLNYLRVFPVDTLKIDQVFVRDVESSQQEVPITSAIIRLAHELNLQIVAEGVETEEQKNYLLRKDCHVMQGFLFSKPLPADQFERFLQASVHSRSRIGRC</sequence>
<dbReference type="CDD" id="cd01948">
    <property type="entry name" value="EAL"/>
    <property type="match status" value="1"/>
</dbReference>
<organism evidence="2 3">
    <name type="scientific">Brevibacillus thermoruber</name>
    <dbReference type="NCBI Taxonomy" id="33942"/>
    <lineage>
        <taxon>Bacteria</taxon>
        <taxon>Bacillati</taxon>
        <taxon>Bacillota</taxon>
        <taxon>Bacilli</taxon>
        <taxon>Bacillales</taxon>
        <taxon>Paenibacillaceae</taxon>
        <taxon>Brevibacillus</taxon>
    </lineage>
</organism>
<accession>A0A9X3TUZ4</accession>
<dbReference type="PANTHER" id="PTHR33121:SF70">
    <property type="entry name" value="SIGNALING PROTEIN YKOW"/>
    <property type="match status" value="1"/>
</dbReference>
<dbReference type="GO" id="GO:0071111">
    <property type="term" value="F:cyclic-guanylate-specific phosphodiesterase activity"/>
    <property type="evidence" value="ECO:0007669"/>
    <property type="project" value="InterPro"/>
</dbReference>
<name>A0A9X3TUZ4_9BACL</name>
<evidence type="ECO:0000313" key="2">
    <source>
        <dbReference type="EMBL" id="MDA5110938.1"/>
    </source>
</evidence>
<evidence type="ECO:0000313" key="3">
    <source>
        <dbReference type="Proteomes" id="UP001151071"/>
    </source>
</evidence>
<feature type="domain" description="EAL" evidence="1">
    <location>
        <begin position="10"/>
        <end position="265"/>
    </location>
</feature>
<dbReference type="SMART" id="SM00052">
    <property type="entry name" value="EAL"/>
    <property type="match status" value="1"/>
</dbReference>
<dbReference type="PROSITE" id="PS50883">
    <property type="entry name" value="EAL"/>
    <property type="match status" value="1"/>
</dbReference>